<sequence>MRRLSIIDLATGHQPVCSEDGRIHTILNGEIYNYQQLRRDLESRGHTFKTATDTETIVHLYEEYGEDLVHHLRGMFALAVWDGRRRRLLLARDRLGIKPLYYHVRPGGLAFASELKALLQLPEIERALNWGALDHLLTFLVTPPAQSIVAGVNKLEPGQLLTVAPGRAPQIRRYWQVRFQPDDRITEPQVIERLRAMLVESVALHRVSEVPVGAFLSGGLDSSAVAAAMAWQTSRPIKTFTIGFRDPRYDESGHARRMAAVLGSDHHELVLDPDITGYLDDIAWHLDEPFGDSSAIPTYMVSKLAAQQVTVVLS</sequence>
<dbReference type="AlphaFoldDB" id="T1AGX5"/>
<reference evidence="6" key="1">
    <citation type="submission" date="2013-08" db="EMBL/GenBank/DDBJ databases">
        <authorList>
            <person name="Mendez C."/>
            <person name="Richter M."/>
            <person name="Ferrer M."/>
            <person name="Sanchez J."/>
        </authorList>
    </citation>
    <scope>NUCLEOTIDE SEQUENCE</scope>
</reference>
<evidence type="ECO:0000256" key="2">
    <source>
        <dbReference type="ARBA" id="ARBA00022741"/>
    </source>
</evidence>
<feature type="domain" description="Glutamine amidotransferase type-2" evidence="5">
    <location>
        <begin position="1"/>
        <end position="166"/>
    </location>
</feature>
<dbReference type="PANTHER" id="PTHR43284">
    <property type="entry name" value="ASPARAGINE SYNTHETASE (GLUTAMINE-HYDROLYZING)"/>
    <property type="match status" value="1"/>
</dbReference>
<dbReference type="CDD" id="cd00712">
    <property type="entry name" value="AsnB"/>
    <property type="match status" value="1"/>
</dbReference>
<dbReference type="GO" id="GO:0005829">
    <property type="term" value="C:cytosol"/>
    <property type="evidence" value="ECO:0007669"/>
    <property type="project" value="TreeGrafter"/>
</dbReference>
<evidence type="ECO:0000256" key="3">
    <source>
        <dbReference type="ARBA" id="ARBA00022840"/>
    </source>
</evidence>
<dbReference type="CDD" id="cd01991">
    <property type="entry name" value="Asn_synthase_B_C"/>
    <property type="match status" value="1"/>
</dbReference>
<evidence type="ECO:0000313" key="6">
    <source>
        <dbReference type="EMBL" id="EQD40269.1"/>
    </source>
</evidence>
<name>T1AGX5_9ZZZZ</name>
<dbReference type="SUPFAM" id="SSF56235">
    <property type="entry name" value="N-terminal nucleophile aminohydrolases (Ntn hydrolases)"/>
    <property type="match status" value="1"/>
</dbReference>
<keyword evidence="4" id="KW-0315">Glutamine amidotransferase</keyword>
<feature type="non-terminal residue" evidence="6">
    <location>
        <position position="314"/>
    </location>
</feature>
<protein>
    <submittedName>
        <fullName evidence="6">Asparagine synthase (Glutamine-hydrolyzing)</fullName>
    </submittedName>
</protein>
<dbReference type="InterPro" id="IPR001962">
    <property type="entry name" value="Asn_synthase"/>
</dbReference>
<evidence type="ECO:0000256" key="1">
    <source>
        <dbReference type="ARBA" id="ARBA00005752"/>
    </source>
</evidence>
<dbReference type="NCBIfam" id="TIGR01536">
    <property type="entry name" value="asn_synth_AEB"/>
    <property type="match status" value="1"/>
</dbReference>
<evidence type="ECO:0000256" key="4">
    <source>
        <dbReference type="ARBA" id="ARBA00022962"/>
    </source>
</evidence>
<reference evidence="6" key="2">
    <citation type="journal article" date="2014" name="ISME J.">
        <title>Microbial stratification in low pH oxic and suboxic macroscopic growths along an acid mine drainage.</title>
        <authorList>
            <person name="Mendez-Garcia C."/>
            <person name="Mesa V."/>
            <person name="Sprenger R.R."/>
            <person name="Richter M."/>
            <person name="Diez M.S."/>
            <person name="Solano J."/>
            <person name="Bargiela R."/>
            <person name="Golyshina O.V."/>
            <person name="Manteca A."/>
            <person name="Ramos J.L."/>
            <person name="Gallego J.R."/>
            <person name="Llorente I."/>
            <person name="Martins Dos Santos V.A."/>
            <person name="Jensen O.N."/>
            <person name="Pelaez A.I."/>
            <person name="Sanchez J."/>
            <person name="Ferrer M."/>
        </authorList>
    </citation>
    <scope>NUCLEOTIDE SEQUENCE</scope>
</reference>
<dbReference type="GO" id="GO:0006529">
    <property type="term" value="P:asparagine biosynthetic process"/>
    <property type="evidence" value="ECO:0007669"/>
    <property type="project" value="InterPro"/>
</dbReference>
<keyword evidence="2" id="KW-0547">Nucleotide-binding</keyword>
<accession>T1AGX5</accession>
<evidence type="ECO:0000259" key="5">
    <source>
        <dbReference type="PROSITE" id="PS51278"/>
    </source>
</evidence>
<dbReference type="GO" id="GO:0004066">
    <property type="term" value="F:asparagine synthase (glutamine-hydrolyzing) activity"/>
    <property type="evidence" value="ECO:0007669"/>
    <property type="project" value="InterPro"/>
</dbReference>
<dbReference type="InterPro" id="IPR014729">
    <property type="entry name" value="Rossmann-like_a/b/a_fold"/>
</dbReference>
<dbReference type="SUPFAM" id="SSF52402">
    <property type="entry name" value="Adenine nucleotide alpha hydrolases-like"/>
    <property type="match status" value="1"/>
</dbReference>
<dbReference type="EMBL" id="AUZX01012135">
    <property type="protein sequence ID" value="EQD40269.1"/>
    <property type="molecule type" value="Genomic_DNA"/>
</dbReference>
<dbReference type="Gene3D" id="3.40.50.620">
    <property type="entry name" value="HUPs"/>
    <property type="match status" value="1"/>
</dbReference>
<keyword evidence="3" id="KW-0067">ATP-binding</keyword>
<dbReference type="InterPro" id="IPR029055">
    <property type="entry name" value="Ntn_hydrolases_N"/>
</dbReference>
<organism evidence="6">
    <name type="scientific">mine drainage metagenome</name>
    <dbReference type="NCBI Taxonomy" id="410659"/>
    <lineage>
        <taxon>unclassified sequences</taxon>
        <taxon>metagenomes</taxon>
        <taxon>ecological metagenomes</taxon>
    </lineage>
</organism>
<dbReference type="InterPro" id="IPR017932">
    <property type="entry name" value="GATase_2_dom"/>
</dbReference>
<dbReference type="Gene3D" id="3.60.20.10">
    <property type="entry name" value="Glutamine Phosphoribosylpyrophosphate, subunit 1, domain 1"/>
    <property type="match status" value="1"/>
</dbReference>
<dbReference type="GO" id="GO:0005524">
    <property type="term" value="F:ATP binding"/>
    <property type="evidence" value="ECO:0007669"/>
    <property type="project" value="UniProtKB-KW"/>
</dbReference>
<comment type="caution">
    <text evidence="6">The sequence shown here is derived from an EMBL/GenBank/DDBJ whole genome shotgun (WGS) entry which is preliminary data.</text>
</comment>
<dbReference type="PANTHER" id="PTHR43284:SF1">
    <property type="entry name" value="ASPARAGINE SYNTHETASE"/>
    <property type="match status" value="1"/>
</dbReference>
<dbReference type="Pfam" id="PF13537">
    <property type="entry name" value="GATase_7"/>
    <property type="match status" value="1"/>
</dbReference>
<dbReference type="PROSITE" id="PS51278">
    <property type="entry name" value="GATASE_TYPE_2"/>
    <property type="match status" value="1"/>
</dbReference>
<dbReference type="Pfam" id="PF00733">
    <property type="entry name" value="Asn_synthase"/>
    <property type="match status" value="1"/>
</dbReference>
<proteinExistence type="inferred from homology"/>
<dbReference type="InterPro" id="IPR006426">
    <property type="entry name" value="Asn_synth_AEB"/>
</dbReference>
<dbReference type="InterPro" id="IPR051786">
    <property type="entry name" value="ASN_synthetase/amidase"/>
</dbReference>
<gene>
    <name evidence="6" type="ORF">B1A_16504</name>
</gene>
<comment type="similarity">
    <text evidence="1">Belongs to the asparagine synthetase family.</text>
</comment>
<dbReference type="InterPro" id="IPR033738">
    <property type="entry name" value="AsnB_N"/>
</dbReference>